<evidence type="ECO:0000313" key="3">
    <source>
        <dbReference type="Proteomes" id="UP000243297"/>
    </source>
</evidence>
<organism evidence="2 3">
    <name type="scientific">Anaerorhabdus furcosa</name>
    <dbReference type="NCBI Taxonomy" id="118967"/>
    <lineage>
        <taxon>Bacteria</taxon>
        <taxon>Bacillati</taxon>
        <taxon>Bacillota</taxon>
        <taxon>Erysipelotrichia</taxon>
        <taxon>Erysipelotrichales</taxon>
        <taxon>Erysipelotrichaceae</taxon>
        <taxon>Anaerorhabdus</taxon>
    </lineage>
</organism>
<proteinExistence type="predicted"/>
<name>A0A1T4LDT6_9FIRM</name>
<dbReference type="EMBL" id="FUWY01000002">
    <property type="protein sequence ID" value="SJZ52737.1"/>
    <property type="molecule type" value="Genomic_DNA"/>
</dbReference>
<dbReference type="Gene3D" id="2.60.120.1060">
    <property type="entry name" value="NPCBM/NEW2 domain"/>
    <property type="match status" value="1"/>
</dbReference>
<keyword evidence="1" id="KW-1133">Transmembrane helix</keyword>
<reference evidence="3" key="1">
    <citation type="submission" date="2017-02" db="EMBL/GenBank/DDBJ databases">
        <authorList>
            <person name="Varghese N."/>
            <person name="Submissions S."/>
        </authorList>
    </citation>
    <scope>NUCLEOTIDE SEQUENCE [LARGE SCALE GENOMIC DNA]</scope>
    <source>
        <strain evidence="3">ATCC 25662</strain>
    </source>
</reference>
<dbReference type="Proteomes" id="UP000243297">
    <property type="component" value="Unassembled WGS sequence"/>
</dbReference>
<accession>A0A1T4LDT6</accession>
<dbReference type="RefSeq" id="WP_078711270.1">
    <property type="nucleotide sequence ID" value="NZ_FUWY01000002.1"/>
</dbReference>
<evidence type="ECO:0000313" key="2">
    <source>
        <dbReference type="EMBL" id="SJZ52737.1"/>
    </source>
</evidence>
<dbReference type="InterPro" id="IPR008979">
    <property type="entry name" value="Galactose-bd-like_sf"/>
</dbReference>
<feature type="transmembrane region" description="Helical" evidence="1">
    <location>
        <begin position="33"/>
        <end position="53"/>
    </location>
</feature>
<dbReference type="SUPFAM" id="SSF49785">
    <property type="entry name" value="Galactose-binding domain-like"/>
    <property type="match status" value="1"/>
</dbReference>
<evidence type="ECO:0000256" key="1">
    <source>
        <dbReference type="SAM" id="Phobius"/>
    </source>
</evidence>
<feature type="transmembrane region" description="Helical" evidence="1">
    <location>
        <begin position="6"/>
        <end position="26"/>
    </location>
</feature>
<keyword evidence="1" id="KW-0472">Membrane</keyword>
<protein>
    <submittedName>
        <fullName evidence="2">NPCBM/NEW2 domain-containing protein</fullName>
    </submittedName>
</protein>
<dbReference type="InterPro" id="IPR038637">
    <property type="entry name" value="NPCBM_sf"/>
</dbReference>
<dbReference type="AlphaFoldDB" id="A0A1T4LDT6"/>
<keyword evidence="3" id="KW-1185">Reference proteome</keyword>
<sequence length="236" mass="26481">MNFLRTLLSDISIAITIVTFFASLMSKKSKKKLLIISVVCLVIYVLLSLVTRLNDKVDDDINFESTNPPIVSTTSIPTTNPIEVSSPIPTPYIKRLLSLEPFVISSGNTEIKTSCEDKLGNTFELCAVLGKRTVDPIEPSKYRYNAEPLEYNLNNSYSRLTGTIAFYDGTTESSGKITIFIDDELIYTSPDIDMRTDPIDFDIELNYGKFLKILCPTDSTAFYESSYIVTNLVLYQ</sequence>
<keyword evidence="1" id="KW-0812">Transmembrane</keyword>
<gene>
    <name evidence="2" type="ORF">SAMN02745191_0839</name>
</gene>